<sequence>MPVTPSSPRSAPSAARRTAVLLAASCASFGGAGSAFADEVTVTGATLFEEFFKVAANASDFIDADNDGVITDFTANGGVGTVDILYGGANPFFAQQYRAIGSGNGFQELINYGSVNGPGSSFAAINALNGGAPNVRNTGEVPIGNFTGPATADIATLDVPASWFVTDTSAQGRWDLAPRTGSGATPGYGNGQAVSNPVYGTTADPLQAGGQGNTLKSLTPSSNSAAPGTQTLNTNTGSPDANTLFETQLALSPIAFVANAGAAVDSTTSTGAADGNIKKSELQHLFVTGRTVSGENLVAITRDSGSGTRNGAMNSIGVDPSWGTGDNVGRKNKGSGDDLDTPGPDYIPTNKNSSSRLENTVQNTRLGVSYNGIVGNAGPDSVGNRYEILNVANDLDATWDGTSYVRPQMTDDAGNNVVFNDDANTGHQIGATQTFVTIGDPFAGDIHVDGSGNIVAGPGTGIKTFAGNGSGNPEMADKKAALYIRNIQESIDAFVAAPTNPATEGTPGEYLASNFALVNAASALADPTAPGTFITNVNTNPDLQQVGVLPTEAIEASYGGDHGTVPNRDSGTIYTDGQSANYLTNGGTAVNYASTLAAGTAIGEANAIAGDFDGDQVRDTDDIDDMVAAAEAAASGFAARAALGQDDQVLEIIGDFNADGNFDAEDVRYGADGLFTRGRSSGTLDRAANFAEVDAASTSGNFFGTTLATGKAYAAGDARGDIAGSGDIAAGANPLGADGTVAAEDIDAVYENFVGLNLDATAGVQWSNIEEIANAVNAKGSRVDLSADMNGDLTIDQTDVDAVVRGILGTEYGDANLDRTVGAADVSVLSGNFGQAAGWAGGSFDGDGQVGAADVSVLSGNFGFEGSGSNALAFASAVAPAVGSAVSAPAAVDAREVAAPSGDAVAFELQVGALADGFDTIETIIELTAGTIVADADATASLLAEGDDESGFSAFLTAPAAFGGKGLSEFGYTEQPTLLSATYASLGNNSAASSDVLLAQILLGQSLSETAGTYTVNLFDNGILQDTLTASFGGFVIPEPATAAVLGLGGLTLLRRRRNA</sequence>
<dbReference type="KEGG" id="phm:PSMK_31230"/>
<dbReference type="AlphaFoldDB" id="I0IJ44"/>
<feature type="transmembrane region" description="Helical" evidence="2">
    <location>
        <begin position="1032"/>
        <end position="1054"/>
    </location>
</feature>
<evidence type="ECO:0000256" key="2">
    <source>
        <dbReference type="SAM" id="Phobius"/>
    </source>
</evidence>
<dbReference type="STRING" id="1142394.PSMK_31230"/>
<evidence type="ECO:0008006" key="6">
    <source>
        <dbReference type="Google" id="ProtNLM"/>
    </source>
</evidence>
<feature type="chain" id="PRO_5003629783" description="PEP-CTERM protein-sorting domain-containing protein" evidence="3">
    <location>
        <begin position="38"/>
        <end position="1060"/>
    </location>
</feature>
<evidence type="ECO:0000256" key="3">
    <source>
        <dbReference type="SAM" id="SignalP"/>
    </source>
</evidence>
<keyword evidence="2" id="KW-0472">Membrane</keyword>
<feature type="region of interest" description="Disordered" evidence="1">
    <location>
        <begin position="303"/>
        <end position="356"/>
    </location>
</feature>
<feature type="compositionally biased region" description="Polar residues" evidence="1">
    <location>
        <begin position="213"/>
        <end position="238"/>
    </location>
</feature>
<keyword evidence="3" id="KW-0732">Signal</keyword>
<accession>I0IJ44</accession>
<dbReference type="InterPro" id="IPR013424">
    <property type="entry name" value="Ice-binding_C"/>
</dbReference>
<organism evidence="4 5">
    <name type="scientific">Phycisphaera mikurensis (strain NBRC 102666 / KCTC 22515 / FYK2301M01)</name>
    <dbReference type="NCBI Taxonomy" id="1142394"/>
    <lineage>
        <taxon>Bacteria</taxon>
        <taxon>Pseudomonadati</taxon>
        <taxon>Planctomycetota</taxon>
        <taxon>Phycisphaerae</taxon>
        <taxon>Phycisphaerales</taxon>
        <taxon>Phycisphaeraceae</taxon>
        <taxon>Phycisphaera</taxon>
    </lineage>
</organism>
<dbReference type="NCBIfam" id="TIGR02595">
    <property type="entry name" value="PEP_CTERM"/>
    <property type="match status" value="1"/>
</dbReference>
<reference evidence="4 5" key="1">
    <citation type="submission" date="2012-02" db="EMBL/GenBank/DDBJ databases">
        <title>Complete genome sequence of Phycisphaera mikurensis NBRC 102666.</title>
        <authorList>
            <person name="Ankai A."/>
            <person name="Hosoyama A."/>
            <person name="Terui Y."/>
            <person name="Sekine M."/>
            <person name="Fukai R."/>
            <person name="Kato Y."/>
            <person name="Nakamura S."/>
            <person name="Yamada-Narita S."/>
            <person name="Kawakoshi A."/>
            <person name="Fukunaga Y."/>
            <person name="Yamazaki S."/>
            <person name="Fujita N."/>
        </authorList>
    </citation>
    <scope>NUCLEOTIDE SEQUENCE [LARGE SCALE GENOMIC DNA]</scope>
    <source>
        <strain evidence="5">NBRC 102666 / KCTC 22515 / FYK2301M01</strain>
    </source>
</reference>
<evidence type="ECO:0000313" key="4">
    <source>
        <dbReference type="EMBL" id="BAM05282.1"/>
    </source>
</evidence>
<proteinExistence type="predicted"/>
<protein>
    <recommendedName>
        <fullName evidence="6">PEP-CTERM protein-sorting domain-containing protein</fullName>
    </recommendedName>
</protein>
<evidence type="ECO:0000256" key="1">
    <source>
        <dbReference type="SAM" id="MobiDB-lite"/>
    </source>
</evidence>
<evidence type="ECO:0000313" key="5">
    <source>
        <dbReference type="Proteomes" id="UP000007881"/>
    </source>
</evidence>
<dbReference type="Proteomes" id="UP000007881">
    <property type="component" value="Chromosome"/>
</dbReference>
<feature type="signal peptide" evidence="3">
    <location>
        <begin position="1"/>
        <end position="37"/>
    </location>
</feature>
<keyword evidence="5" id="KW-1185">Reference proteome</keyword>
<feature type="region of interest" description="Disordered" evidence="1">
    <location>
        <begin position="206"/>
        <end position="238"/>
    </location>
</feature>
<gene>
    <name evidence="4" type="ordered locus">PSMK_31230</name>
</gene>
<keyword evidence="2" id="KW-0812">Transmembrane</keyword>
<name>I0IJ44_PHYMF</name>
<dbReference type="HOGENOM" id="CLU_289326_0_0_0"/>
<feature type="compositionally biased region" description="Polar residues" evidence="1">
    <location>
        <begin position="303"/>
        <end position="313"/>
    </location>
</feature>
<dbReference type="EMBL" id="AP012338">
    <property type="protein sequence ID" value="BAM05282.1"/>
    <property type="molecule type" value="Genomic_DNA"/>
</dbReference>
<dbReference type="OrthoDB" id="249937at2"/>
<dbReference type="RefSeq" id="WP_014438486.1">
    <property type="nucleotide sequence ID" value="NC_017080.1"/>
</dbReference>
<keyword evidence="2" id="KW-1133">Transmembrane helix</keyword>